<evidence type="ECO:0000256" key="1">
    <source>
        <dbReference type="SAM" id="MobiDB-lite"/>
    </source>
</evidence>
<feature type="compositionally biased region" description="Basic and acidic residues" evidence="1">
    <location>
        <begin position="34"/>
        <end position="60"/>
    </location>
</feature>
<evidence type="ECO:0000313" key="3">
    <source>
        <dbReference type="Proteomes" id="UP001500002"/>
    </source>
</evidence>
<dbReference type="EMBL" id="BAAANJ010000023">
    <property type="protein sequence ID" value="GAA1821007.1"/>
    <property type="molecule type" value="Genomic_DNA"/>
</dbReference>
<gene>
    <name evidence="2" type="ORF">GCM10009749_34680</name>
</gene>
<proteinExistence type="predicted"/>
<organism evidence="2 3">
    <name type="scientific">Agromyces neolithicus</name>
    <dbReference type="NCBI Taxonomy" id="269420"/>
    <lineage>
        <taxon>Bacteria</taxon>
        <taxon>Bacillati</taxon>
        <taxon>Actinomycetota</taxon>
        <taxon>Actinomycetes</taxon>
        <taxon>Micrococcales</taxon>
        <taxon>Microbacteriaceae</taxon>
        <taxon>Agromyces</taxon>
    </lineage>
</organism>
<name>A0ABN2ME09_9MICO</name>
<evidence type="ECO:0000313" key="2">
    <source>
        <dbReference type="EMBL" id="GAA1821007.1"/>
    </source>
</evidence>
<feature type="compositionally biased region" description="Basic and acidic residues" evidence="1">
    <location>
        <begin position="92"/>
        <end position="105"/>
    </location>
</feature>
<feature type="region of interest" description="Disordered" evidence="1">
    <location>
        <begin position="82"/>
        <end position="105"/>
    </location>
</feature>
<sequence length="430" mass="50612">MSGPIDEEPVPGNGSADRAAGQDEAARAKKREQNRRYRERHPEQYAEGRRRWVEANRDRVRESNRSWRAEHLDRARELNRDSMRRSVARKRRDAEQRARGRERAKRWREAHPERVREYQKGWVQENREKVREYYNRYYATHRDEVNARAADRRDADPERTRQARKAWAERNKARRAELQRERRHNPEVYRAELDASAAARRLKRRLERVGLPPKRLHPATAAERRQHEREAEAYFGDPNLSEHVRQFGVFAATLTEHMLEHGERMREFADAYVAIRERMGLPTVDGEQVTYARAVEVVAKRVRRIDLLTSRDVAAAVRSTKAGIRQDERRRQYEHLAETLVGHVAGHAELLREEAEFENRARRQHGRPQASLESLVVQLAMQEVFEVVATDRLTVEDARRAGRITKLSVGIPADRYSGVRRERELRPPAR</sequence>
<comment type="caution">
    <text evidence="2">The sequence shown here is derived from an EMBL/GenBank/DDBJ whole genome shotgun (WGS) entry which is preliminary data.</text>
</comment>
<keyword evidence="3" id="KW-1185">Reference proteome</keyword>
<accession>A0ABN2ME09</accession>
<dbReference type="Proteomes" id="UP001500002">
    <property type="component" value="Unassembled WGS sequence"/>
</dbReference>
<feature type="region of interest" description="Disordered" evidence="1">
    <location>
        <begin position="1"/>
        <end position="60"/>
    </location>
</feature>
<dbReference type="RefSeq" id="WP_344297917.1">
    <property type="nucleotide sequence ID" value="NZ_BAAANJ010000023.1"/>
</dbReference>
<reference evidence="2 3" key="1">
    <citation type="journal article" date="2019" name="Int. J. Syst. Evol. Microbiol.">
        <title>The Global Catalogue of Microorganisms (GCM) 10K type strain sequencing project: providing services to taxonomists for standard genome sequencing and annotation.</title>
        <authorList>
            <consortium name="The Broad Institute Genomics Platform"/>
            <consortium name="The Broad Institute Genome Sequencing Center for Infectious Disease"/>
            <person name="Wu L."/>
            <person name="Ma J."/>
        </authorList>
    </citation>
    <scope>NUCLEOTIDE SEQUENCE [LARGE SCALE GENOMIC DNA]</scope>
    <source>
        <strain evidence="2 3">JCM 14322</strain>
    </source>
</reference>
<feature type="region of interest" description="Disordered" evidence="1">
    <location>
        <begin position="148"/>
        <end position="182"/>
    </location>
</feature>
<protein>
    <submittedName>
        <fullName evidence="2">Uncharacterized protein</fullName>
    </submittedName>
</protein>